<reference evidence="2 3" key="1">
    <citation type="journal article" date="2012" name="Appl. Environ. Microbiol.">
        <title>Short-read sequencing for genomic analysis of the brown rot fungus Fibroporia radiculosa.</title>
        <authorList>
            <person name="Tang J.D."/>
            <person name="Perkins A.D."/>
            <person name="Sonstegard T.S."/>
            <person name="Schroeder S.G."/>
            <person name="Burgess S.C."/>
            <person name="Diehl S.V."/>
        </authorList>
    </citation>
    <scope>NUCLEOTIDE SEQUENCE [LARGE SCALE GENOMIC DNA]</scope>
    <source>
        <strain evidence="2 3">TFFH 294</strain>
    </source>
</reference>
<feature type="region of interest" description="Disordered" evidence="1">
    <location>
        <begin position="519"/>
        <end position="549"/>
    </location>
</feature>
<sequence length="1054" mass="111180">MRPVSSCFPDLFATTSSEAAGTLYQLDRIYPIHLTSSLFASRQIAIREVLQINLLEAAVFTYFFLSAMHADPEFQQNHDCSPDADTDSLFGSPPPSPSGRGRLRSLLALPGAAGSAQNVGTLALPGSHLVAEAPVHPPAYRSSSACGTNVSQPPRPLALQPSLEFNARPNPTPTSSTRSLSVDAPPMRVQRKSRKGKEKATSAFHASTPRPPAPPIELPSADEPLPPNFLRNQQALLGLAGLVSGVNPAQLSMQRGSSAHNPIVIDDDAPVGGGLLTSQPPSISRHPASATFAPSQLSPPSGEDLVAAIMRQKNVFPVIESLLRLLSGISPAAPPPPRFASRRAEFGRSESETAAPPLKRRKLNQVPAGATDWDVPYPFQDGQGPQGYQTSWARDRARALLADLAVLVQDAKKKAAVRGYYQQQEKERRRRLMEQRGETIKKYYRAKTAFYGIDMEKQASQDRLQEPTGVHVLPSRMGTPNTKPSDHTSEMQRQSMSEPPQVLASADLRAASTLLLQQSSNNPAPSQTPSNTSSMESSTLPSPSSTTADNMQSFFDEWLSLLDTFQPGDPNEAALSTGFDGALDEFVAGIDLVASTSATATSATATSALVPFVAGQQPGSFTTANTPVLEELIPDFLIDPVLFGLPSTSVTHSVQSSISSTPSSRAELPAGARAIVGIKPLTDPTPADLSSTRSVTASGMEANTTNTGPPSTPTPTSVDLGSPLTSTVSLADQEHEPVTPDWAWAFGDQEIFSAGGAGRIASDAASSEEGTSFLALLNRFGAGVHGFVGPTDGPFGVAGNEGVDMEKVRELEKVLDKTYAPLDAQMHADSALPATLLPSSQELSAAGGPAVDMDMEPAVSEQTSAEFSSTIVYHQNGTENSSRQDAVRPGGVATDVQISPAEEMDLPGEVQFPVPILPLSTDASQPGPHLHSTIALRDRDQRQAGLNTHHTLQAQAHSGIPTESSSSSYAALTSLLSLAVSPTSVASSGSGSGAVGKQTRAEILGRARALKAELEKARERTRVELWEMTVEQGCLVGLGKELGAPGGESRSGDH</sequence>
<proteinExistence type="predicted"/>
<dbReference type="OrthoDB" id="3264780at2759"/>
<dbReference type="Proteomes" id="UP000006352">
    <property type="component" value="Unassembled WGS sequence"/>
</dbReference>
<gene>
    <name evidence="2" type="ORF">FIBRA_03447</name>
</gene>
<feature type="region of interest" description="Disordered" evidence="1">
    <location>
        <begin position="470"/>
        <end position="502"/>
    </location>
</feature>
<evidence type="ECO:0000313" key="3">
    <source>
        <dbReference type="Proteomes" id="UP000006352"/>
    </source>
</evidence>
<dbReference type="STRING" id="599839.J4I9M0"/>
<feature type="compositionally biased region" description="Low complexity" evidence="1">
    <location>
        <begin position="703"/>
        <end position="717"/>
    </location>
</feature>
<dbReference type="AlphaFoldDB" id="J4I9M0"/>
<feature type="region of interest" description="Disordered" evidence="1">
    <location>
        <begin position="333"/>
        <end position="365"/>
    </location>
</feature>
<evidence type="ECO:0000313" key="2">
    <source>
        <dbReference type="EMBL" id="CCM01396.1"/>
    </source>
</evidence>
<protein>
    <submittedName>
        <fullName evidence="2">Uncharacterized protein</fullName>
    </submittedName>
</protein>
<evidence type="ECO:0000256" key="1">
    <source>
        <dbReference type="SAM" id="MobiDB-lite"/>
    </source>
</evidence>
<dbReference type="HOGENOM" id="CLU_290351_0_0_1"/>
<feature type="compositionally biased region" description="Low complexity" evidence="1">
    <location>
        <begin position="527"/>
        <end position="547"/>
    </location>
</feature>
<keyword evidence="3" id="KW-1185">Reference proteome</keyword>
<feature type="region of interest" description="Disordered" evidence="1">
    <location>
        <begin position="76"/>
        <end position="102"/>
    </location>
</feature>
<dbReference type="RefSeq" id="XP_012180679.1">
    <property type="nucleotide sequence ID" value="XM_012325289.1"/>
</dbReference>
<dbReference type="EMBL" id="HE797031">
    <property type="protein sequence ID" value="CCM01396.1"/>
    <property type="molecule type" value="Genomic_DNA"/>
</dbReference>
<dbReference type="GeneID" id="24096307"/>
<name>J4I9M0_9APHY</name>
<accession>J4I9M0</accession>
<feature type="compositionally biased region" description="Basic and acidic residues" evidence="1">
    <location>
        <begin position="342"/>
        <end position="351"/>
    </location>
</feature>
<feature type="region of interest" description="Disordered" evidence="1">
    <location>
        <begin position="140"/>
        <end position="215"/>
    </location>
</feature>
<feature type="compositionally biased region" description="Polar residues" evidence="1">
    <location>
        <begin position="141"/>
        <end position="152"/>
    </location>
</feature>
<organism evidence="2 3">
    <name type="scientific">Fibroporia radiculosa</name>
    <dbReference type="NCBI Taxonomy" id="599839"/>
    <lineage>
        <taxon>Eukaryota</taxon>
        <taxon>Fungi</taxon>
        <taxon>Dikarya</taxon>
        <taxon>Basidiomycota</taxon>
        <taxon>Agaricomycotina</taxon>
        <taxon>Agaricomycetes</taxon>
        <taxon>Polyporales</taxon>
        <taxon>Fibroporiaceae</taxon>
        <taxon>Fibroporia</taxon>
    </lineage>
</organism>
<feature type="region of interest" description="Disordered" evidence="1">
    <location>
        <begin position="698"/>
        <end position="719"/>
    </location>
</feature>
<dbReference type="InParanoid" id="J4I9M0"/>